<keyword evidence="2" id="KW-1185">Reference proteome</keyword>
<sequence>ATAVAARAELVTAVEVFQELQRGSSITPPKAPRHELGAADGASVPAGLDALQTGTGAASSQLSAAAAALFFRRREEHLGPEAIVFAWFRAFAFSASERRQRMAALDKLAAAQCSERLRQRFRESNRLPVAAMVAV</sequence>
<evidence type="ECO:0000313" key="2">
    <source>
        <dbReference type="Proteomes" id="UP000654075"/>
    </source>
</evidence>
<gene>
    <name evidence="1" type="ORF">PGLA1383_LOCUS50163</name>
</gene>
<evidence type="ECO:0000313" key="1">
    <source>
        <dbReference type="EMBL" id="CAE8634514.1"/>
    </source>
</evidence>
<proteinExistence type="predicted"/>
<comment type="caution">
    <text evidence="1">The sequence shown here is derived from an EMBL/GenBank/DDBJ whole genome shotgun (WGS) entry which is preliminary data.</text>
</comment>
<dbReference type="Proteomes" id="UP000654075">
    <property type="component" value="Unassembled WGS sequence"/>
</dbReference>
<reference evidence="1" key="1">
    <citation type="submission" date="2021-02" db="EMBL/GenBank/DDBJ databases">
        <authorList>
            <person name="Dougan E. K."/>
            <person name="Rhodes N."/>
            <person name="Thang M."/>
            <person name="Chan C."/>
        </authorList>
    </citation>
    <scope>NUCLEOTIDE SEQUENCE</scope>
</reference>
<accession>A0A813HA90</accession>
<protein>
    <submittedName>
        <fullName evidence="1">Uncharacterized protein</fullName>
    </submittedName>
</protein>
<organism evidence="1 2">
    <name type="scientific">Polarella glacialis</name>
    <name type="common">Dinoflagellate</name>
    <dbReference type="NCBI Taxonomy" id="89957"/>
    <lineage>
        <taxon>Eukaryota</taxon>
        <taxon>Sar</taxon>
        <taxon>Alveolata</taxon>
        <taxon>Dinophyceae</taxon>
        <taxon>Suessiales</taxon>
        <taxon>Suessiaceae</taxon>
        <taxon>Polarella</taxon>
    </lineage>
</organism>
<name>A0A813HA90_POLGL</name>
<dbReference type="AlphaFoldDB" id="A0A813HA90"/>
<feature type="non-terminal residue" evidence="1">
    <location>
        <position position="1"/>
    </location>
</feature>
<dbReference type="EMBL" id="CAJNNV010031043">
    <property type="protein sequence ID" value="CAE8634514.1"/>
    <property type="molecule type" value="Genomic_DNA"/>
</dbReference>